<keyword evidence="5" id="KW-0227">DNA damage</keyword>
<evidence type="ECO:0000256" key="2">
    <source>
        <dbReference type="ARBA" id="ARBA00001946"/>
    </source>
</evidence>
<reference evidence="11" key="1">
    <citation type="journal article" date="2012" name="PLoS ONE">
        <title>Gene sets for utilization of primary and secondary nutrition supplies in the distal gut of endangered iberian lynx.</title>
        <authorList>
            <person name="Alcaide M."/>
            <person name="Messina E."/>
            <person name="Richter M."/>
            <person name="Bargiela R."/>
            <person name="Peplies J."/>
            <person name="Huws S.A."/>
            <person name="Newbold C.J."/>
            <person name="Golyshin P.N."/>
            <person name="Simon M.A."/>
            <person name="Lopez G."/>
            <person name="Yakimov M.M."/>
            <person name="Ferrer M."/>
        </authorList>
    </citation>
    <scope>NUCLEOTIDE SEQUENCE</scope>
</reference>
<dbReference type="Gene3D" id="3.60.10.10">
    <property type="entry name" value="Endonuclease/exonuclease/phosphatase"/>
    <property type="match status" value="1"/>
</dbReference>
<comment type="caution">
    <text evidence="11">The sequence shown here is derived from an EMBL/GenBank/DDBJ whole genome shotgun (WGS) entry which is preliminary data.</text>
</comment>
<keyword evidence="9" id="KW-0472">Membrane</keyword>
<keyword evidence="9" id="KW-1133">Transmembrane helix</keyword>
<evidence type="ECO:0000256" key="6">
    <source>
        <dbReference type="ARBA" id="ARBA00022801"/>
    </source>
</evidence>
<keyword evidence="11" id="KW-0255">Endonuclease</keyword>
<evidence type="ECO:0000256" key="3">
    <source>
        <dbReference type="ARBA" id="ARBA00022722"/>
    </source>
</evidence>
<keyword evidence="4" id="KW-0479">Metal-binding</keyword>
<organism evidence="11">
    <name type="scientific">gut metagenome</name>
    <dbReference type="NCBI Taxonomy" id="749906"/>
    <lineage>
        <taxon>unclassified sequences</taxon>
        <taxon>metagenomes</taxon>
        <taxon>organismal metagenomes</taxon>
    </lineage>
</organism>
<dbReference type="InterPro" id="IPR005135">
    <property type="entry name" value="Endo/exonuclease/phosphatase"/>
</dbReference>
<dbReference type="GO" id="GO:0004519">
    <property type="term" value="F:endonuclease activity"/>
    <property type="evidence" value="ECO:0007669"/>
    <property type="project" value="UniProtKB-KW"/>
</dbReference>
<proteinExistence type="predicted"/>
<dbReference type="Pfam" id="PF03372">
    <property type="entry name" value="Exo_endo_phos"/>
    <property type="match status" value="1"/>
</dbReference>
<keyword evidence="3" id="KW-0540">Nuclease</keyword>
<feature type="domain" description="Endonuclease/exonuclease/phosphatase" evidence="10">
    <location>
        <begin position="97"/>
        <end position="341"/>
    </location>
</feature>
<dbReference type="GO" id="GO:0006281">
    <property type="term" value="P:DNA repair"/>
    <property type="evidence" value="ECO:0007669"/>
    <property type="project" value="UniProtKB-KW"/>
</dbReference>
<accession>J9FBU0</accession>
<dbReference type="PANTHER" id="PTHR15822:SF4">
    <property type="entry name" value="TYROSYL-DNA PHOSPHODIESTERASE 2"/>
    <property type="match status" value="1"/>
</dbReference>
<protein>
    <submittedName>
        <fullName evidence="11">AP endonuclease domain protein</fullName>
    </submittedName>
</protein>
<dbReference type="CDD" id="cd09084">
    <property type="entry name" value="EEP-2"/>
    <property type="match status" value="1"/>
</dbReference>
<gene>
    <name evidence="11" type="ORF">EVA_19991</name>
</gene>
<dbReference type="SUPFAM" id="SSF56219">
    <property type="entry name" value="DNase I-like"/>
    <property type="match status" value="1"/>
</dbReference>
<feature type="transmembrane region" description="Helical" evidence="9">
    <location>
        <begin position="37"/>
        <end position="58"/>
    </location>
</feature>
<name>J9FBU0_9ZZZZ</name>
<keyword evidence="9" id="KW-0812">Transmembrane</keyword>
<dbReference type="InterPro" id="IPR051547">
    <property type="entry name" value="TDP2-like"/>
</dbReference>
<evidence type="ECO:0000259" key="10">
    <source>
        <dbReference type="Pfam" id="PF03372"/>
    </source>
</evidence>
<evidence type="ECO:0000256" key="8">
    <source>
        <dbReference type="ARBA" id="ARBA00023204"/>
    </source>
</evidence>
<sequence>MKQLLSIFCWFTVLLLWGCAATVYIDPSDTSKYISLIGLGFPFCVLLVVGTLVFCLVLRLKQAFIPLFGLIACYGSLRDYCPINLNSPPPKGCLKVLSYNTLSFGNFQKNEQGNVAIADYICAQHADIVCLQEAAFYGEENQENIQSLFSKEGYHYQWHDFCGVMMGVASRYPIARYEVICQSEGNGACAFYLTPSPQDTLIVVNTHLESMHLSSEERSRYHQIVRNLDKADEITGKRAVLEKIATSGRDRALQVNDLTQFLDRNKGRKLILMGDFNDTPISYAHHEICSRLTDAYRSTGNGIGRSFNKDAIYVRIDNIFCSEHWKPFAARIDASIPYSDHYPISAYLQPQEGKVSKEAFH</sequence>
<dbReference type="GO" id="GO:0016787">
    <property type="term" value="F:hydrolase activity"/>
    <property type="evidence" value="ECO:0007669"/>
    <property type="project" value="UniProtKB-KW"/>
</dbReference>
<dbReference type="EMBL" id="AMCI01007874">
    <property type="protein sequence ID" value="EJW91903.1"/>
    <property type="molecule type" value="Genomic_DNA"/>
</dbReference>
<keyword evidence="6" id="KW-0378">Hydrolase</keyword>
<evidence type="ECO:0000313" key="11">
    <source>
        <dbReference type="EMBL" id="EJW91903.1"/>
    </source>
</evidence>
<dbReference type="InterPro" id="IPR036691">
    <property type="entry name" value="Endo/exonu/phosph_ase_sf"/>
</dbReference>
<keyword evidence="8" id="KW-0234">DNA repair</keyword>
<comment type="cofactor">
    <cofactor evidence="2">
        <name>Mg(2+)</name>
        <dbReference type="ChEBI" id="CHEBI:18420"/>
    </cofactor>
</comment>
<comment type="cofactor">
    <cofactor evidence="1">
        <name>Mn(2+)</name>
        <dbReference type="ChEBI" id="CHEBI:29035"/>
    </cofactor>
</comment>
<keyword evidence="7" id="KW-0460">Magnesium</keyword>
<evidence type="ECO:0000256" key="5">
    <source>
        <dbReference type="ARBA" id="ARBA00022763"/>
    </source>
</evidence>
<dbReference type="AlphaFoldDB" id="J9FBU0"/>
<evidence type="ECO:0000256" key="9">
    <source>
        <dbReference type="SAM" id="Phobius"/>
    </source>
</evidence>
<dbReference type="GO" id="GO:0046872">
    <property type="term" value="F:metal ion binding"/>
    <property type="evidence" value="ECO:0007669"/>
    <property type="project" value="UniProtKB-KW"/>
</dbReference>
<evidence type="ECO:0000256" key="4">
    <source>
        <dbReference type="ARBA" id="ARBA00022723"/>
    </source>
</evidence>
<evidence type="ECO:0000256" key="7">
    <source>
        <dbReference type="ARBA" id="ARBA00022842"/>
    </source>
</evidence>
<dbReference type="PANTHER" id="PTHR15822">
    <property type="entry name" value="TRAF AND TNF RECEPTOR-ASSOCIATED PROTEIN"/>
    <property type="match status" value="1"/>
</dbReference>
<evidence type="ECO:0000256" key="1">
    <source>
        <dbReference type="ARBA" id="ARBA00001936"/>
    </source>
</evidence>